<keyword evidence="10" id="KW-1185">Reference proteome</keyword>
<evidence type="ECO:0008006" key="11">
    <source>
        <dbReference type="Google" id="ProtNLM"/>
    </source>
</evidence>
<dbReference type="Pfam" id="PF07681">
    <property type="entry name" value="DoxX"/>
    <property type="match status" value="1"/>
</dbReference>
<dbReference type="InterPro" id="IPR051907">
    <property type="entry name" value="DoxX-like_oxidoreductase"/>
</dbReference>
<name>A0AA37WS57_9HYPH</name>
<feature type="region of interest" description="Disordered" evidence="7">
    <location>
        <begin position="1"/>
        <end position="29"/>
    </location>
</feature>
<comment type="subcellular location">
    <subcellularLocation>
        <location evidence="1">Cell membrane</location>
        <topology evidence="1">Multi-pass membrane protein</topology>
    </subcellularLocation>
</comment>
<dbReference type="Proteomes" id="UP001157440">
    <property type="component" value="Unassembled WGS sequence"/>
</dbReference>
<keyword evidence="3" id="KW-1003">Cell membrane</keyword>
<feature type="transmembrane region" description="Helical" evidence="8">
    <location>
        <begin position="178"/>
        <end position="197"/>
    </location>
</feature>
<dbReference type="AlphaFoldDB" id="A0AA37WS57"/>
<dbReference type="PANTHER" id="PTHR33452:SF1">
    <property type="entry name" value="INNER MEMBRANE PROTEIN YPHA-RELATED"/>
    <property type="match status" value="1"/>
</dbReference>
<proteinExistence type="inferred from homology"/>
<keyword evidence="6 8" id="KW-0472">Membrane</keyword>
<evidence type="ECO:0000256" key="1">
    <source>
        <dbReference type="ARBA" id="ARBA00004651"/>
    </source>
</evidence>
<dbReference type="GO" id="GO:0005886">
    <property type="term" value="C:plasma membrane"/>
    <property type="evidence" value="ECO:0007669"/>
    <property type="project" value="UniProtKB-SubCell"/>
</dbReference>
<evidence type="ECO:0000256" key="5">
    <source>
        <dbReference type="ARBA" id="ARBA00022989"/>
    </source>
</evidence>
<evidence type="ECO:0000256" key="2">
    <source>
        <dbReference type="ARBA" id="ARBA00006679"/>
    </source>
</evidence>
<dbReference type="EMBL" id="BSPL01000017">
    <property type="protein sequence ID" value="GLS70826.1"/>
    <property type="molecule type" value="Genomic_DNA"/>
</dbReference>
<evidence type="ECO:0000256" key="6">
    <source>
        <dbReference type="ARBA" id="ARBA00023136"/>
    </source>
</evidence>
<comment type="caution">
    <text evidence="9">The sequence shown here is derived from an EMBL/GenBank/DDBJ whole genome shotgun (WGS) entry which is preliminary data.</text>
</comment>
<comment type="similarity">
    <text evidence="2">Belongs to the DoxX family.</text>
</comment>
<gene>
    <name evidence="9" type="ORF">GCM10007890_28390</name>
</gene>
<dbReference type="InterPro" id="IPR032808">
    <property type="entry name" value="DoxX"/>
</dbReference>
<organism evidence="9 10">
    <name type="scientific">Methylobacterium tardum</name>
    <dbReference type="NCBI Taxonomy" id="374432"/>
    <lineage>
        <taxon>Bacteria</taxon>
        <taxon>Pseudomonadati</taxon>
        <taxon>Pseudomonadota</taxon>
        <taxon>Alphaproteobacteria</taxon>
        <taxon>Hyphomicrobiales</taxon>
        <taxon>Methylobacteriaceae</taxon>
        <taxon>Methylobacterium</taxon>
    </lineage>
</organism>
<dbReference type="PANTHER" id="PTHR33452">
    <property type="entry name" value="OXIDOREDUCTASE CATD-RELATED"/>
    <property type="match status" value="1"/>
</dbReference>
<evidence type="ECO:0000313" key="10">
    <source>
        <dbReference type="Proteomes" id="UP001157440"/>
    </source>
</evidence>
<evidence type="ECO:0000256" key="4">
    <source>
        <dbReference type="ARBA" id="ARBA00022692"/>
    </source>
</evidence>
<feature type="region of interest" description="Disordered" evidence="7">
    <location>
        <begin position="207"/>
        <end position="230"/>
    </location>
</feature>
<keyword evidence="4 8" id="KW-0812">Transmembrane</keyword>
<protein>
    <recommendedName>
        <fullName evidence="11">DoxX family protein</fullName>
    </recommendedName>
</protein>
<evidence type="ECO:0000313" key="9">
    <source>
        <dbReference type="EMBL" id="GLS70826.1"/>
    </source>
</evidence>
<evidence type="ECO:0000256" key="3">
    <source>
        <dbReference type="ARBA" id="ARBA00022475"/>
    </source>
</evidence>
<keyword evidence="5 8" id="KW-1133">Transmembrane helix</keyword>
<evidence type="ECO:0000256" key="7">
    <source>
        <dbReference type="SAM" id="MobiDB-lite"/>
    </source>
</evidence>
<feature type="transmembrane region" description="Helical" evidence="8">
    <location>
        <begin position="107"/>
        <end position="133"/>
    </location>
</feature>
<accession>A0AA37WS57</accession>
<sequence>MRRWRSPQPARETVLPNRANQEDPGRPSACAASRLWQPETLTMVTDGWIGRAWQDSGGHWPALARWAPLPIRLIVGYGFLEHGLAKAARGLDAFPSILHAMGVPLPYLMGVLTIAVEIVGGFCVLIGALVPLASLPMATVLLTAMFTVHWQFGFSSIKLQAITPAGAQFGPPGFETDLLYLAGLASLVLGGSGPLSAGRFLTRALGRSPSDPAARAARDERPDIPSMGPN</sequence>
<evidence type="ECO:0000256" key="8">
    <source>
        <dbReference type="SAM" id="Phobius"/>
    </source>
</evidence>
<reference evidence="10" key="1">
    <citation type="journal article" date="2019" name="Int. J. Syst. Evol. Microbiol.">
        <title>The Global Catalogue of Microorganisms (GCM) 10K type strain sequencing project: providing services to taxonomists for standard genome sequencing and annotation.</title>
        <authorList>
            <consortium name="The Broad Institute Genomics Platform"/>
            <consortium name="The Broad Institute Genome Sequencing Center for Infectious Disease"/>
            <person name="Wu L."/>
            <person name="Ma J."/>
        </authorList>
    </citation>
    <scope>NUCLEOTIDE SEQUENCE [LARGE SCALE GENOMIC DNA]</scope>
    <source>
        <strain evidence="10">NBRC 103632</strain>
    </source>
</reference>